<evidence type="ECO:0000259" key="2">
    <source>
        <dbReference type="Pfam" id="PF06985"/>
    </source>
</evidence>
<dbReference type="PANTHER" id="PTHR24148:SF64">
    <property type="entry name" value="HETEROKARYON INCOMPATIBILITY DOMAIN-CONTAINING PROTEIN"/>
    <property type="match status" value="1"/>
</dbReference>
<dbReference type="Pfam" id="PF06985">
    <property type="entry name" value="HET"/>
    <property type="match status" value="1"/>
</dbReference>
<name>A0A6A6WIV1_9PEZI</name>
<dbReference type="GeneID" id="54487459"/>
<dbReference type="InterPro" id="IPR052895">
    <property type="entry name" value="HetReg/Transcr_Mod"/>
</dbReference>
<feature type="region of interest" description="Disordered" evidence="1">
    <location>
        <begin position="1"/>
        <end position="37"/>
    </location>
</feature>
<dbReference type="PANTHER" id="PTHR24148">
    <property type="entry name" value="ANKYRIN REPEAT DOMAIN-CONTAINING PROTEIN 39 HOMOLOG-RELATED"/>
    <property type="match status" value="1"/>
</dbReference>
<feature type="domain" description="Heterokaryon incompatibility" evidence="2">
    <location>
        <begin position="79"/>
        <end position="300"/>
    </location>
</feature>
<organism evidence="3 4">
    <name type="scientific">Pseudovirgaria hyperparasitica</name>
    <dbReference type="NCBI Taxonomy" id="470096"/>
    <lineage>
        <taxon>Eukaryota</taxon>
        <taxon>Fungi</taxon>
        <taxon>Dikarya</taxon>
        <taxon>Ascomycota</taxon>
        <taxon>Pezizomycotina</taxon>
        <taxon>Dothideomycetes</taxon>
        <taxon>Dothideomycetes incertae sedis</taxon>
        <taxon>Acrospermales</taxon>
        <taxon>Acrospermaceae</taxon>
        <taxon>Pseudovirgaria</taxon>
    </lineage>
</organism>
<dbReference type="EMBL" id="ML996566">
    <property type="protein sequence ID" value="KAF2761627.1"/>
    <property type="molecule type" value="Genomic_DNA"/>
</dbReference>
<reference evidence="3" key="1">
    <citation type="journal article" date="2020" name="Stud. Mycol.">
        <title>101 Dothideomycetes genomes: a test case for predicting lifestyles and emergence of pathogens.</title>
        <authorList>
            <person name="Haridas S."/>
            <person name="Albert R."/>
            <person name="Binder M."/>
            <person name="Bloem J."/>
            <person name="Labutti K."/>
            <person name="Salamov A."/>
            <person name="Andreopoulos B."/>
            <person name="Baker S."/>
            <person name="Barry K."/>
            <person name="Bills G."/>
            <person name="Bluhm B."/>
            <person name="Cannon C."/>
            <person name="Castanera R."/>
            <person name="Culley D."/>
            <person name="Daum C."/>
            <person name="Ezra D."/>
            <person name="Gonzalez J."/>
            <person name="Henrissat B."/>
            <person name="Kuo A."/>
            <person name="Liang C."/>
            <person name="Lipzen A."/>
            <person name="Lutzoni F."/>
            <person name="Magnuson J."/>
            <person name="Mondo S."/>
            <person name="Nolan M."/>
            <person name="Ohm R."/>
            <person name="Pangilinan J."/>
            <person name="Park H.-J."/>
            <person name="Ramirez L."/>
            <person name="Alfaro M."/>
            <person name="Sun H."/>
            <person name="Tritt A."/>
            <person name="Yoshinaga Y."/>
            <person name="Zwiers L.-H."/>
            <person name="Turgeon B."/>
            <person name="Goodwin S."/>
            <person name="Spatafora J."/>
            <person name="Crous P."/>
            <person name="Grigoriev I."/>
        </authorList>
    </citation>
    <scope>NUCLEOTIDE SEQUENCE</scope>
    <source>
        <strain evidence="3">CBS 121739</strain>
    </source>
</reference>
<dbReference type="InterPro" id="IPR010730">
    <property type="entry name" value="HET"/>
</dbReference>
<feature type="compositionally biased region" description="Low complexity" evidence="1">
    <location>
        <begin position="1"/>
        <end position="18"/>
    </location>
</feature>
<accession>A0A6A6WIV1</accession>
<dbReference type="OrthoDB" id="3477286at2759"/>
<dbReference type="AlphaFoldDB" id="A0A6A6WIV1"/>
<gene>
    <name evidence="3" type="ORF">EJ05DRAFT_496530</name>
</gene>
<proteinExistence type="predicted"/>
<protein>
    <recommendedName>
        <fullName evidence="2">Heterokaryon incompatibility domain-containing protein</fullName>
    </recommendedName>
</protein>
<keyword evidence="4" id="KW-1185">Reference proteome</keyword>
<evidence type="ECO:0000256" key="1">
    <source>
        <dbReference type="SAM" id="MobiDB-lite"/>
    </source>
</evidence>
<feature type="compositionally biased region" description="Polar residues" evidence="1">
    <location>
        <begin position="19"/>
        <end position="32"/>
    </location>
</feature>
<dbReference type="Proteomes" id="UP000799437">
    <property type="component" value="Unassembled WGS sequence"/>
</dbReference>
<evidence type="ECO:0000313" key="4">
    <source>
        <dbReference type="Proteomes" id="UP000799437"/>
    </source>
</evidence>
<evidence type="ECO:0000313" key="3">
    <source>
        <dbReference type="EMBL" id="KAF2761627.1"/>
    </source>
</evidence>
<dbReference type="RefSeq" id="XP_033604078.1">
    <property type="nucleotide sequence ID" value="XM_033746405.1"/>
</dbReference>
<sequence>MEESSSQPSKSSQKSNQPTQGVFPTPDNTTFHATKPYKALDRSRKETRLLRVDIRSSELTELECELVQNVSLYDWDGKYIALSYSAGSASNTCDIIVDDIRFQAFANLEHALRQVCTYWKASQDYEATKGLLVWADQVCINQYDYIEKGHQVGTMTDIYHLAERVVICLSAADRDPLSEDTRWPRTWDDEEAKTSFYVANEGIQWMMKVGLDVPVAQYHAQSGSQALTLDQLKASMFRDIDIDNIRRLDSIPNFMDHQRLLAYWDEHVTRTTHNAPPFGLWDLLEILRSSWWSRAWVTQEFLTAKRADFIFQNHSFSWERHLHIFCPPVEVLRQVTAYDSELYHKYKNFEATGCMDDNRDLRSVHLTCVTKLLWDQRNKADLKQFLVQSWRCKASDQRDLVYAFLGLSRDITIEPNYSPQNSLSAVLTTTAKDIITAGNSLDFLHYAPQTSWFIEWHLPGPHLRFDHFDGTSIPRGTRIPKSTPNCYGCNRFIDLHYYICVTCTDYTVCKWCMPLNVCFRDKHHEFLSSVVPWRQVMNFPIPSWAFNCTEYQHRQLSYSRKFESKETGGSKADASFKFHRLRAYPSAFPAMEVLGMLIAPLFDSQSGQWNLRLRFDNSQYEKFKDINGPCSRDGEMNPYAGKRKRPRSDPLWYWPAELKPNKSTADDHLFEIKSCRLIEKSDQMWLLYGSGAPFILRKIEDVYHLVASVEVIRENKDGSFSPHPSIKLLGPEWHENPVRRRITLI</sequence>